<reference evidence="3 4" key="1">
    <citation type="submission" date="2020-02" db="EMBL/GenBank/DDBJ databases">
        <title>Complete Genome Sequence of Halomonas meridiana strain BAA-801, Isolated from Deep Sea Thermal Vent.</title>
        <authorList>
            <person name="Takahashi Y."/>
            <person name="Takahashi H."/>
            <person name="Galipon J."/>
            <person name="Arakawa K."/>
        </authorList>
    </citation>
    <scope>NUCLEOTIDE SEQUENCE [LARGE SCALE GENOMIC DNA]</scope>
    <source>
        <strain evidence="3 4">Slthf1</strain>
    </source>
</reference>
<evidence type="ECO:0000313" key="3">
    <source>
        <dbReference type="EMBL" id="BCA90880.1"/>
    </source>
</evidence>
<dbReference type="Proteomes" id="UP000503197">
    <property type="component" value="Chromosome"/>
</dbReference>
<feature type="chain" id="PRO_5041036904" description="Pentapeptide MXKDX repeat protein" evidence="2">
    <location>
        <begin position="27"/>
        <end position="78"/>
    </location>
</feature>
<evidence type="ECO:0008006" key="5">
    <source>
        <dbReference type="Google" id="ProtNLM"/>
    </source>
</evidence>
<accession>A0A0D7UTI1</accession>
<gene>
    <name evidence="3" type="ORF">HMSLTHF_06550</name>
</gene>
<name>A0A0D7UTI1_9GAMM</name>
<evidence type="ECO:0000256" key="1">
    <source>
        <dbReference type="SAM" id="MobiDB-lite"/>
    </source>
</evidence>
<dbReference type="EMBL" id="AP022821">
    <property type="protein sequence ID" value="BCA90880.1"/>
    <property type="molecule type" value="Genomic_DNA"/>
</dbReference>
<keyword evidence="2" id="KW-0732">Signal</keyword>
<evidence type="ECO:0000313" key="4">
    <source>
        <dbReference type="Proteomes" id="UP000503197"/>
    </source>
</evidence>
<dbReference type="AlphaFoldDB" id="A0A0D7UTI1"/>
<feature type="signal peptide" evidence="2">
    <location>
        <begin position="1"/>
        <end position="26"/>
    </location>
</feature>
<sequence>MRKRNTAILFTAIVAASSFGASSLLAQEENQQKPMEGNDMHSNMMQAGGMHDMMGDMKSMMEKCNAMMENMQHENDDA</sequence>
<feature type="region of interest" description="Disordered" evidence="1">
    <location>
        <begin position="30"/>
        <end position="52"/>
    </location>
</feature>
<organism evidence="3 4">
    <name type="scientific">Vreelandella aquamarina</name>
    <dbReference type="NCBI Taxonomy" id="77097"/>
    <lineage>
        <taxon>Bacteria</taxon>
        <taxon>Pseudomonadati</taxon>
        <taxon>Pseudomonadota</taxon>
        <taxon>Gammaproteobacteria</taxon>
        <taxon>Oceanospirillales</taxon>
        <taxon>Halomonadaceae</taxon>
        <taxon>Vreelandella</taxon>
    </lineage>
</organism>
<protein>
    <recommendedName>
        <fullName evidence="5">Pentapeptide MXKDX repeat protein</fullName>
    </recommendedName>
</protein>
<proteinExistence type="predicted"/>
<dbReference type="RefSeq" id="WP_044630872.1">
    <property type="nucleotide sequence ID" value="NZ_AP022821.1"/>
</dbReference>
<evidence type="ECO:0000256" key="2">
    <source>
        <dbReference type="SAM" id="SignalP"/>
    </source>
</evidence>